<keyword evidence="1" id="KW-1133">Transmembrane helix</keyword>
<evidence type="ECO:0000259" key="2">
    <source>
        <dbReference type="Pfam" id="PF24802"/>
    </source>
</evidence>
<keyword evidence="1" id="KW-0812">Transmembrane</keyword>
<keyword evidence="4" id="KW-1185">Reference proteome</keyword>
<feature type="transmembrane region" description="Helical" evidence="1">
    <location>
        <begin position="15"/>
        <end position="36"/>
    </location>
</feature>
<feature type="transmembrane region" description="Helical" evidence="1">
    <location>
        <begin position="196"/>
        <end position="218"/>
    </location>
</feature>
<sequence length="291" mass="32750">MSSHLALLGIDDDPVVPFVLAAFAALIYYNVIELLVLCLATFKRRGSLYFWCLLVTSVSLIPHGSGFVLLFFRPDVSRYVAVSLIIVGWCATVTGHSLVLWSRLHLVLQNARLLKSLLVMIIVNAVLLHIPVAVLLFGSVSEHPHIFAAGYDIMERIQLVVFCIQEAIISGIYVWETAKMLRLRTERRHHQILAQLLVINIVVLIIDFTVVIIEYVGFYSVQVMFKPVAYSIKLKLEYAVLGRLVQIAQGPPSTATEFDTGLSSDWEGRSRNRCLLEFHDRETLSRGDSKL</sequence>
<feature type="transmembrane region" description="Helical" evidence="1">
    <location>
        <begin position="78"/>
        <end position="101"/>
    </location>
</feature>
<dbReference type="InterPro" id="IPR056120">
    <property type="entry name" value="DUF7703"/>
</dbReference>
<evidence type="ECO:0000313" key="4">
    <source>
        <dbReference type="Proteomes" id="UP001610432"/>
    </source>
</evidence>
<reference evidence="3 4" key="1">
    <citation type="submission" date="2024-07" db="EMBL/GenBank/DDBJ databases">
        <title>Section-level genome sequencing and comparative genomics of Aspergillus sections Usti and Cavernicolus.</title>
        <authorList>
            <consortium name="Lawrence Berkeley National Laboratory"/>
            <person name="Nybo J.L."/>
            <person name="Vesth T.C."/>
            <person name="Theobald S."/>
            <person name="Frisvad J.C."/>
            <person name="Larsen T.O."/>
            <person name="Kjaerboelling I."/>
            <person name="Rothschild-Mancinelli K."/>
            <person name="Lyhne E.K."/>
            <person name="Kogle M.E."/>
            <person name="Barry K."/>
            <person name="Clum A."/>
            <person name="Na H."/>
            <person name="Ledsgaard L."/>
            <person name="Lin J."/>
            <person name="Lipzen A."/>
            <person name="Kuo A."/>
            <person name="Riley R."/>
            <person name="Mondo S."/>
            <person name="Labutti K."/>
            <person name="Haridas S."/>
            <person name="Pangalinan J."/>
            <person name="Salamov A.A."/>
            <person name="Simmons B.A."/>
            <person name="Magnuson J.K."/>
            <person name="Chen J."/>
            <person name="Drula E."/>
            <person name="Henrissat B."/>
            <person name="Wiebenga A."/>
            <person name="Lubbers R.J."/>
            <person name="Gomes A.C."/>
            <person name="Macurrencykelacurrency M.R."/>
            <person name="Stajich J."/>
            <person name="Grigoriev I.V."/>
            <person name="Mortensen U.H."/>
            <person name="De Vries R.P."/>
            <person name="Baker S.E."/>
            <person name="Andersen M.R."/>
        </authorList>
    </citation>
    <scope>NUCLEOTIDE SEQUENCE [LARGE SCALE GENOMIC DNA]</scope>
    <source>
        <strain evidence="3 4">CBS 449.75</strain>
    </source>
</reference>
<feature type="transmembrane region" description="Helical" evidence="1">
    <location>
        <begin position="48"/>
        <end position="72"/>
    </location>
</feature>
<feature type="transmembrane region" description="Helical" evidence="1">
    <location>
        <begin position="113"/>
        <end position="137"/>
    </location>
</feature>
<evidence type="ECO:0000256" key="1">
    <source>
        <dbReference type="SAM" id="Phobius"/>
    </source>
</evidence>
<proteinExistence type="predicted"/>
<organism evidence="3 4">
    <name type="scientific">Aspergillus lucknowensis</name>
    <dbReference type="NCBI Taxonomy" id="176173"/>
    <lineage>
        <taxon>Eukaryota</taxon>
        <taxon>Fungi</taxon>
        <taxon>Dikarya</taxon>
        <taxon>Ascomycota</taxon>
        <taxon>Pezizomycotina</taxon>
        <taxon>Eurotiomycetes</taxon>
        <taxon>Eurotiomycetidae</taxon>
        <taxon>Eurotiales</taxon>
        <taxon>Aspergillaceae</taxon>
        <taxon>Aspergillus</taxon>
        <taxon>Aspergillus subgen. Nidulantes</taxon>
    </lineage>
</organism>
<protein>
    <recommendedName>
        <fullName evidence="2">DUF7703 domain-containing protein</fullName>
    </recommendedName>
</protein>
<dbReference type="Pfam" id="PF24802">
    <property type="entry name" value="DUF7703"/>
    <property type="match status" value="1"/>
</dbReference>
<feature type="transmembrane region" description="Helical" evidence="1">
    <location>
        <begin position="157"/>
        <end position="175"/>
    </location>
</feature>
<dbReference type="PANTHER" id="PTHR37013">
    <property type="entry name" value="INTEGRAL MEMBRANE PROTEIN (AFU_ORTHOLOGUE AFUA_1G05950)-RELATED"/>
    <property type="match status" value="1"/>
</dbReference>
<evidence type="ECO:0000313" key="3">
    <source>
        <dbReference type="EMBL" id="KAL2868783.1"/>
    </source>
</evidence>
<dbReference type="EMBL" id="JBFXLQ010000012">
    <property type="protein sequence ID" value="KAL2868783.1"/>
    <property type="molecule type" value="Genomic_DNA"/>
</dbReference>
<dbReference type="GeneID" id="98146140"/>
<dbReference type="PANTHER" id="PTHR37013:SF7">
    <property type="entry name" value="INTEGRAL MEMBRANE PROTEIN"/>
    <property type="match status" value="1"/>
</dbReference>
<keyword evidence="1" id="KW-0472">Membrane</keyword>
<feature type="domain" description="DUF7703" evidence="2">
    <location>
        <begin position="18"/>
        <end position="247"/>
    </location>
</feature>
<dbReference type="RefSeq" id="XP_070887762.1">
    <property type="nucleotide sequence ID" value="XM_071031068.1"/>
</dbReference>
<dbReference type="Proteomes" id="UP001610432">
    <property type="component" value="Unassembled WGS sequence"/>
</dbReference>
<name>A0ABR4LZI1_9EURO</name>
<accession>A0ABR4LZI1</accession>
<comment type="caution">
    <text evidence="3">The sequence shown here is derived from an EMBL/GenBank/DDBJ whole genome shotgun (WGS) entry which is preliminary data.</text>
</comment>
<gene>
    <name evidence="3" type="ORF">BJX67DRAFT_37134</name>
</gene>